<feature type="region of interest" description="Disordered" evidence="5">
    <location>
        <begin position="317"/>
        <end position="592"/>
    </location>
</feature>
<feature type="compositionally biased region" description="Acidic residues" evidence="5">
    <location>
        <begin position="513"/>
        <end position="522"/>
    </location>
</feature>
<dbReference type="InterPro" id="IPR036779">
    <property type="entry name" value="LysM_dom_sf"/>
</dbReference>
<accession>A0A9Q0YCZ5</accession>
<feature type="compositionally biased region" description="Polar residues" evidence="5">
    <location>
        <begin position="390"/>
        <end position="399"/>
    </location>
</feature>
<feature type="compositionally biased region" description="Polar residues" evidence="5">
    <location>
        <begin position="130"/>
        <end position="149"/>
    </location>
</feature>
<reference evidence="8" key="1">
    <citation type="submission" date="2021-10" db="EMBL/GenBank/DDBJ databases">
        <title>Tropical sea cucumber genome reveals ecological adaptation and Cuvierian tubules defense mechanism.</title>
        <authorList>
            <person name="Chen T."/>
        </authorList>
    </citation>
    <scope>NUCLEOTIDE SEQUENCE</scope>
    <source>
        <strain evidence="8">Nanhai2018</strain>
        <tissue evidence="8">Muscle</tissue>
    </source>
</reference>
<dbReference type="SMART" id="SM00584">
    <property type="entry name" value="TLDc"/>
    <property type="match status" value="1"/>
</dbReference>
<dbReference type="GO" id="GO:0005739">
    <property type="term" value="C:mitochondrion"/>
    <property type="evidence" value="ECO:0007669"/>
    <property type="project" value="UniProtKB-SubCell"/>
</dbReference>
<dbReference type="CDD" id="cd00118">
    <property type="entry name" value="LysM"/>
    <property type="match status" value="1"/>
</dbReference>
<name>A0A9Q0YCZ5_HOLLE</name>
<dbReference type="PANTHER" id="PTHR23354">
    <property type="entry name" value="NUCLEOLAR PROTEIN 7/ESTROGEN RECEPTOR COACTIVATOR-RELATED"/>
    <property type="match status" value="1"/>
</dbReference>
<feature type="compositionally biased region" description="Low complexity" evidence="5">
    <location>
        <begin position="663"/>
        <end position="676"/>
    </location>
</feature>
<feature type="compositionally biased region" description="Basic and acidic residues" evidence="5">
    <location>
        <begin position="556"/>
        <end position="570"/>
    </location>
</feature>
<comment type="subcellular location">
    <subcellularLocation>
        <location evidence="1">Mitochondrion</location>
    </subcellularLocation>
</comment>
<feature type="compositionally biased region" description="Basic and acidic residues" evidence="5">
    <location>
        <begin position="184"/>
        <end position="195"/>
    </location>
</feature>
<proteinExistence type="inferred from homology"/>
<comment type="similarity">
    <text evidence="2">Belongs to the OXR1 family.</text>
</comment>
<dbReference type="GO" id="GO:0005634">
    <property type="term" value="C:nucleus"/>
    <property type="evidence" value="ECO:0007669"/>
    <property type="project" value="TreeGrafter"/>
</dbReference>
<sequence length="1028" mass="115804">METSTVEDKDSDEEVGTLKDSYPYYGDGSGRSEPMTIRSVRIRDPTEADSDLTSSGSGPKEPKKKGLFSQPKGTMEYTVTATDKLETIALAHDSTRTQLMRLNHLSSSMIFPGQKLYVPDPNSKEPLVLSPTNKTFPSQEQNSFSTASSRVDVPTVSMKPKPPDVPVVKPADRPKKNRLFMRSKSKDEEGGGTRERRQKYRKKAVKKQNSTPIPGRVIRQSTQDSDTDESSKQFLKLDVKYITDGEGVVSGTMLVTPNAIMFDPNVSDPLVIERGVSSYGVITQMDIVVGASMYHDISAMSLKAQAGSASAAPTCPVYIPGEDKKDKTENKSSDNAKNENGTSPSLPAQEDVQETMQGSSMEDNKLCEEKQKQTIEGVQEAGSLEVKAQNGESPQNGDTSLVDKDSCETENLLSEKSKSHEDDDVFKLVSEEADSTQSQEKFPNDIAMKEEDGGSVEENVQLSSDKRLNEMDNRDDERILTRGGDEGEDRVTMEHEEKQGSGDDTLTCQEEKLDLEETEDFQDQNHPSLCDGDEKFLKSDSNLAKVEEKDETIDSTQEKQDSETLEKDLPHPQPQSTLAEDNSKTETEENQAFVNFSSGLFVTDKRKCSMVADMSECVLDNSMTEREMAEVEVGRLELKRLSEEEIVKEKKWIKDEIIEESLSRGGSISSDDVSSNKSEEKRGKSSQGSVKLVYTTKDFEAETVTETHSKPEFRPRLAKRYEDPPLYLCLKVYRPMQKTFERQELNEDGDEDPSLRRKKLQKSEKLPEYWFAIPREKADNLYNFFLQWSPEKYGKEVSPDELGFVPVEQTESMVEVVEDFFSEPISKDWEIVSKEEANRRRMTLLECEMDLPLPQLLGESRLLDATHIGKLRKELPPRTEGYNWSLIYNTASDGFSLQSLYRTMQDWECPVLLLLEDSSNYLFGALVSCPLKESDAYYGTGETFLFQFESDDEYTNLVCYRWTGENMYFIKGDRDSISIGGGEGTIGLWLDGDLYHGRCRKCKTFDNAILSGTEDFVIKNLEVWGFVM</sequence>
<evidence type="ECO:0000256" key="3">
    <source>
        <dbReference type="ARBA" id="ARBA00023128"/>
    </source>
</evidence>
<dbReference type="Pfam" id="PF07534">
    <property type="entry name" value="TLD"/>
    <property type="match status" value="1"/>
</dbReference>
<dbReference type="PROSITE" id="PS51782">
    <property type="entry name" value="LYSM"/>
    <property type="match status" value="1"/>
</dbReference>
<dbReference type="SUPFAM" id="SSF54106">
    <property type="entry name" value="LysM domain"/>
    <property type="match status" value="1"/>
</dbReference>
<dbReference type="GO" id="GO:0006979">
    <property type="term" value="P:response to oxidative stress"/>
    <property type="evidence" value="ECO:0007669"/>
    <property type="project" value="TreeGrafter"/>
</dbReference>
<dbReference type="Pfam" id="PF01476">
    <property type="entry name" value="LysM"/>
    <property type="match status" value="1"/>
</dbReference>
<protein>
    <recommendedName>
        <fullName evidence="4">Oxidation resistance protein 1</fullName>
    </recommendedName>
</protein>
<feature type="compositionally biased region" description="Basic and acidic residues" evidence="5">
    <location>
        <begin position="362"/>
        <end position="373"/>
    </location>
</feature>
<evidence type="ECO:0000313" key="9">
    <source>
        <dbReference type="Proteomes" id="UP001152320"/>
    </source>
</evidence>
<keyword evidence="9" id="KW-1185">Reference proteome</keyword>
<dbReference type="SMART" id="SM00257">
    <property type="entry name" value="LysM"/>
    <property type="match status" value="1"/>
</dbReference>
<feature type="domain" description="TLDc" evidence="7">
    <location>
        <begin position="861"/>
        <end position="1027"/>
    </location>
</feature>
<dbReference type="InterPro" id="IPR006571">
    <property type="entry name" value="TLDc_dom"/>
</dbReference>
<evidence type="ECO:0000256" key="4">
    <source>
        <dbReference type="ARBA" id="ARBA00040604"/>
    </source>
</evidence>
<comment type="caution">
    <text evidence="8">The sequence shown here is derived from an EMBL/GenBank/DDBJ whole genome shotgun (WGS) entry which is preliminary data.</text>
</comment>
<dbReference type="OrthoDB" id="26679at2759"/>
<feature type="compositionally biased region" description="Basic and acidic residues" evidence="5">
    <location>
        <begin position="321"/>
        <end position="337"/>
    </location>
</feature>
<organism evidence="8 9">
    <name type="scientific">Holothuria leucospilota</name>
    <name type="common">Black long sea cucumber</name>
    <name type="synonym">Mertensiothuria leucospilota</name>
    <dbReference type="NCBI Taxonomy" id="206669"/>
    <lineage>
        <taxon>Eukaryota</taxon>
        <taxon>Metazoa</taxon>
        <taxon>Echinodermata</taxon>
        <taxon>Eleutherozoa</taxon>
        <taxon>Echinozoa</taxon>
        <taxon>Holothuroidea</taxon>
        <taxon>Aspidochirotacea</taxon>
        <taxon>Aspidochirotida</taxon>
        <taxon>Holothuriidae</taxon>
        <taxon>Holothuria</taxon>
    </lineage>
</organism>
<evidence type="ECO:0000256" key="2">
    <source>
        <dbReference type="ARBA" id="ARBA00009540"/>
    </source>
</evidence>
<feature type="domain" description="LysM" evidence="6">
    <location>
        <begin position="75"/>
        <end position="118"/>
    </location>
</feature>
<dbReference type="EMBL" id="JAIZAY010000022">
    <property type="protein sequence ID" value="KAJ8020497.1"/>
    <property type="molecule type" value="Genomic_DNA"/>
</dbReference>
<feature type="compositionally biased region" description="Basic and acidic residues" evidence="5">
    <location>
        <begin position="464"/>
        <end position="501"/>
    </location>
</feature>
<dbReference type="Proteomes" id="UP001152320">
    <property type="component" value="Chromosome 22"/>
</dbReference>
<keyword evidence="8" id="KW-0675">Receptor</keyword>
<evidence type="ECO:0000256" key="1">
    <source>
        <dbReference type="ARBA" id="ARBA00004173"/>
    </source>
</evidence>
<evidence type="ECO:0000313" key="8">
    <source>
        <dbReference type="EMBL" id="KAJ8020497.1"/>
    </source>
</evidence>
<feature type="region of interest" description="Disordered" evidence="5">
    <location>
        <begin position="1"/>
        <end position="72"/>
    </location>
</feature>
<dbReference type="PROSITE" id="PS51886">
    <property type="entry name" value="TLDC"/>
    <property type="match status" value="1"/>
</dbReference>
<feature type="region of interest" description="Disordered" evidence="5">
    <location>
        <begin position="130"/>
        <end position="230"/>
    </location>
</feature>
<feature type="compositionally biased region" description="Basic residues" evidence="5">
    <location>
        <begin position="196"/>
        <end position="206"/>
    </location>
</feature>
<evidence type="ECO:0000259" key="6">
    <source>
        <dbReference type="PROSITE" id="PS51782"/>
    </source>
</evidence>
<dbReference type="Gene3D" id="3.10.350.10">
    <property type="entry name" value="LysM domain"/>
    <property type="match status" value="1"/>
</dbReference>
<keyword evidence="3" id="KW-0496">Mitochondrion</keyword>
<dbReference type="InterPro" id="IPR018392">
    <property type="entry name" value="LysM"/>
</dbReference>
<dbReference type="AlphaFoldDB" id="A0A9Q0YCZ5"/>
<evidence type="ECO:0000259" key="7">
    <source>
        <dbReference type="PROSITE" id="PS51886"/>
    </source>
</evidence>
<dbReference type="PANTHER" id="PTHR23354:SF62">
    <property type="entry name" value="MUSTARD, ISOFORM V"/>
    <property type="match status" value="1"/>
</dbReference>
<feature type="region of interest" description="Disordered" evidence="5">
    <location>
        <begin position="663"/>
        <end position="689"/>
    </location>
</feature>
<evidence type="ECO:0000256" key="5">
    <source>
        <dbReference type="SAM" id="MobiDB-lite"/>
    </source>
</evidence>
<feature type="compositionally biased region" description="Basic and acidic residues" evidence="5">
    <location>
        <begin position="401"/>
        <end position="430"/>
    </location>
</feature>
<gene>
    <name evidence="8" type="ORF">HOLleu_40102</name>
</gene>